<comment type="caution">
    <text evidence="1">The sequence shown here is derived from an EMBL/GenBank/DDBJ whole genome shotgun (WGS) entry which is preliminary data.</text>
</comment>
<reference evidence="1 2" key="1">
    <citation type="submission" date="2023-11" db="EMBL/GenBank/DDBJ databases">
        <title>Actinomadura monticuli sp. nov., isolated from volcanic ash.</title>
        <authorList>
            <person name="Lee S.D."/>
            <person name="Yang H."/>
            <person name="Kim I.S."/>
        </authorList>
    </citation>
    <scope>NUCLEOTIDE SEQUENCE [LARGE SCALE GENOMIC DNA]</scope>
    <source>
        <strain evidence="1 2">DLS-62</strain>
    </source>
</reference>
<evidence type="ECO:0000313" key="1">
    <source>
        <dbReference type="EMBL" id="MFA1541454.1"/>
    </source>
</evidence>
<proteinExistence type="predicted"/>
<dbReference type="Proteomes" id="UP001569963">
    <property type="component" value="Unassembled WGS sequence"/>
</dbReference>
<gene>
    <name evidence="1" type="ORF">SM611_21210</name>
</gene>
<protein>
    <recommendedName>
        <fullName evidence="3">Tox-REase-7 domain-containing protein</fullName>
    </recommendedName>
</protein>
<dbReference type="EMBL" id="JAXCEI010000009">
    <property type="protein sequence ID" value="MFA1541454.1"/>
    <property type="molecule type" value="Genomic_DNA"/>
</dbReference>
<evidence type="ECO:0000313" key="2">
    <source>
        <dbReference type="Proteomes" id="UP001569963"/>
    </source>
</evidence>
<dbReference type="RefSeq" id="WP_371951612.1">
    <property type="nucleotide sequence ID" value="NZ_JAXCEI010000009.1"/>
</dbReference>
<accession>A0ABV4QE69</accession>
<sequence length="130" mass="14993">MARDPDHNFKATKGSQDEAKISLDLLRRGIFDESYQRPSGPKQGDFIDKGVHWDIKGIHSDWPPGVPQHVRARPFPNAYSSADFRSTLLKQFQMNRGVIIDTRNADQTAINDMRRIIEQEGWGDRVIWYP</sequence>
<organism evidence="1 2">
    <name type="scientific">Actinomadura monticuli</name>
    <dbReference type="NCBI Taxonomy" id="3097367"/>
    <lineage>
        <taxon>Bacteria</taxon>
        <taxon>Bacillati</taxon>
        <taxon>Actinomycetota</taxon>
        <taxon>Actinomycetes</taxon>
        <taxon>Streptosporangiales</taxon>
        <taxon>Thermomonosporaceae</taxon>
        <taxon>Actinomadura</taxon>
    </lineage>
</organism>
<name>A0ABV4QE69_9ACTN</name>
<keyword evidence="2" id="KW-1185">Reference proteome</keyword>
<evidence type="ECO:0008006" key="3">
    <source>
        <dbReference type="Google" id="ProtNLM"/>
    </source>
</evidence>